<feature type="non-terminal residue" evidence="1">
    <location>
        <position position="1"/>
    </location>
</feature>
<protein>
    <submittedName>
        <fullName evidence="1">Uncharacterized protein</fullName>
    </submittedName>
</protein>
<proteinExistence type="predicted"/>
<dbReference type="EMBL" id="BART01005334">
    <property type="protein sequence ID" value="GAG64451.1"/>
    <property type="molecule type" value="Genomic_DNA"/>
</dbReference>
<comment type="caution">
    <text evidence="1">The sequence shown here is derived from an EMBL/GenBank/DDBJ whole genome shotgun (WGS) entry which is preliminary data.</text>
</comment>
<gene>
    <name evidence="1" type="ORF">S01H4_12510</name>
</gene>
<reference evidence="1" key="1">
    <citation type="journal article" date="2014" name="Front. Microbiol.">
        <title>High frequency of phylogenetically diverse reductive dehalogenase-homologous genes in deep subseafloor sedimentary metagenomes.</title>
        <authorList>
            <person name="Kawai M."/>
            <person name="Futagami T."/>
            <person name="Toyoda A."/>
            <person name="Takaki Y."/>
            <person name="Nishi S."/>
            <person name="Hori S."/>
            <person name="Arai W."/>
            <person name="Tsubouchi T."/>
            <person name="Morono Y."/>
            <person name="Uchiyama I."/>
            <person name="Ito T."/>
            <person name="Fujiyama A."/>
            <person name="Inagaki F."/>
            <person name="Takami H."/>
        </authorList>
    </citation>
    <scope>NUCLEOTIDE SEQUENCE</scope>
    <source>
        <strain evidence="1">Expedition CK06-06</strain>
    </source>
</reference>
<evidence type="ECO:0000313" key="1">
    <source>
        <dbReference type="EMBL" id="GAG64451.1"/>
    </source>
</evidence>
<accession>X1AXH2</accession>
<name>X1AXH2_9ZZZZ</name>
<dbReference type="AlphaFoldDB" id="X1AXH2"/>
<sequence>PIKICFIIRIKLGLFLEKSWVSFNLELLFPKKYFSLLMIAKVGNIRAVSKAISFSKNISRFKKRRSRENKIPKNNREYS</sequence>
<organism evidence="1">
    <name type="scientific">marine sediment metagenome</name>
    <dbReference type="NCBI Taxonomy" id="412755"/>
    <lineage>
        <taxon>unclassified sequences</taxon>
        <taxon>metagenomes</taxon>
        <taxon>ecological metagenomes</taxon>
    </lineage>
</organism>